<reference evidence="3" key="1">
    <citation type="submission" date="2021-11" db="EMBL/GenBank/DDBJ databases">
        <title>BS-T2-15 a new species belonging to the Comamonadaceae family isolated from the soil of a French oak forest.</title>
        <authorList>
            <person name="Mieszkin S."/>
            <person name="Alain K."/>
        </authorList>
    </citation>
    <scope>NUCLEOTIDE SEQUENCE</scope>
    <source>
        <strain evidence="3">BS-T2-15</strain>
    </source>
</reference>
<proteinExistence type="predicted"/>
<keyword evidence="4" id="KW-1185">Reference proteome</keyword>
<comment type="caution">
    <text evidence="3">The sequence shown here is derived from an EMBL/GenBank/DDBJ whole genome shotgun (WGS) entry which is preliminary data.</text>
</comment>
<evidence type="ECO:0000313" key="3">
    <source>
        <dbReference type="EMBL" id="MCK9686086.1"/>
    </source>
</evidence>
<feature type="domain" description="BioF2-like acetyltransferase" evidence="2">
    <location>
        <begin position="106"/>
        <end position="253"/>
    </location>
</feature>
<protein>
    <submittedName>
        <fullName evidence="3">GNAT family N-acetyltransferase</fullName>
    </submittedName>
</protein>
<feature type="region of interest" description="Disordered" evidence="1">
    <location>
        <begin position="34"/>
        <end position="53"/>
    </location>
</feature>
<organism evidence="3 4">
    <name type="scientific">Scleromatobacter humisilvae</name>
    <dbReference type="NCBI Taxonomy" id="2897159"/>
    <lineage>
        <taxon>Bacteria</taxon>
        <taxon>Pseudomonadati</taxon>
        <taxon>Pseudomonadota</taxon>
        <taxon>Betaproteobacteria</taxon>
        <taxon>Burkholderiales</taxon>
        <taxon>Sphaerotilaceae</taxon>
        <taxon>Scleromatobacter</taxon>
    </lineage>
</organism>
<sequence>MSSWQLNRVPLKFQLGDLTLFSVALSMQTRSDRLSDETRAVESPARPGDPLERGSQGFMIRALPVAGELPTLRAIDGFLRYVPLQYRHCYIDLRTSFDEYQNKFSSKTRATIKRKLRKYAEHCGGQIDWKTFASPAEMRDFHRHAREVSRKTYQEKLLDAGIPDTQEFMSEMESLAAAGQVRGYVLFDRERAVSYLYCPVHFGTLVYAYLGYDPAYMQHSVGTVLQWLAVQQMFEESIFKFFDFTEGQSDHKRLFATHELRCANVIFVRRTLPNIILLRSHWWMGRFSKWLGDSLQALGLKDWIKRRLRFGGAQ</sequence>
<dbReference type="AlphaFoldDB" id="A0A9X2C035"/>
<gene>
    <name evidence="3" type="ORF">LPC04_10245</name>
</gene>
<dbReference type="SUPFAM" id="SSF55729">
    <property type="entry name" value="Acyl-CoA N-acyltransferases (Nat)"/>
    <property type="match status" value="1"/>
</dbReference>
<dbReference type="InterPro" id="IPR038740">
    <property type="entry name" value="BioF2-like_GNAT_dom"/>
</dbReference>
<dbReference type="EMBL" id="JAJLJH010000002">
    <property type="protein sequence ID" value="MCK9686086.1"/>
    <property type="molecule type" value="Genomic_DNA"/>
</dbReference>
<dbReference type="Gene3D" id="3.40.630.30">
    <property type="match status" value="1"/>
</dbReference>
<dbReference type="RefSeq" id="WP_275682116.1">
    <property type="nucleotide sequence ID" value="NZ_JAJLJH010000002.1"/>
</dbReference>
<dbReference type="Pfam" id="PF13480">
    <property type="entry name" value="Acetyltransf_6"/>
    <property type="match status" value="1"/>
</dbReference>
<evidence type="ECO:0000259" key="2">
    <source>
        <dbReference type="Pfam" id="PF13480"/>
    </source>
</evidence>
<name>A0A9X2C035_9BURK</name>
<evidence type="ECO:0000313" key="4">
    <source>
        <dbReference type="Proteomes" id="UP001139353"/>
    </source>
</evidence>
<dbReference type="Proteomes" id="UP001139353">
    <property type="component" value="Unassembled WGS sequence"/>
</dbReference>
<accession>A0A9X2C035</accession>
<evidence type="ECO:0000256" key="1">
    <source>
        <dbReference type="SAM" id="MobiDB-lite"/>
    </source>
</evidence>
<dbReference type="InterPro" id="IPR016181">
    <property type="entry name" value="Acyl_CoA_acyltransferase"/>
</dbReference>